<name>A0A7S0FDL6_9DINO</name>
<feature type="region of interest" description="Disordered" evidence="1">
    <location>
        <begin position="259"/>
        <end position="285"/>
    </location>
</feature>
<dbReference type="AlphaFoldDB" id="A0A7S0FDL6"/>
<feature type="transmembrane region" description="Helical" evidence="2">
    <location>
        <begin position="47"/>
        <end position="68"/>
    </location>
</feature>
<keyword evidence="2" id="KW-0812">Transmembrane</keyword>
<evidence type="ECO:0000256" key="1">
    <source>
        <dbReference type="SAM" id="MobiDB-lite"/>
    </source>
</evidence>
<evidence type="ECO:0000313" key="3">
    <source>
        <dbReference type="EMBL" id="CAD8354844.1"/>
    </source>
</evidence>
<organism evidence="3">
    <name type="scientific">Pyrodinium bahamense</name>
    <dbReference type="NCBI Taxonomy" id="73915"/>
    <lineage>
        <taxon>Eukaryota</taxon>
        <taxon>Sar</taxon>
        <taxon>Alveolata</taxon>
        <taxon>Dinophyceae</taxon>
        <taxon>Gonyaulacales</taxon>
        <taxon>Pyrocystaceae</taxon>
        <taxon>Pyrodinium</taxon>
    </lineage>
</organism>
<gene>
    <name evidence="3" type="ORF">PBAH0796_LOCUS10211</name>
</gene>
<feature type="transmembrane region" description="Helical" evidence="2">
    <location>
        <begin position="135"/>
        <end position="153"/>
    </location>
</feature>
<reference evidence="3" key="1">
    <citation type="submission" date="2021-01" db="EMBL/GenBank/DDBJ databases">
        <authorList>
            <person name="Corre E."/>
            <person name="Pelletier E."/>
            <person name="Niang G."/>
            <person name="Scheremetjew M."/>
            <person name="Finn R."/>
            <person name="Kale V."/>
            <person name="Holt S."/>
            <person name="Cochrane G."/>
            <person name="Meng A."/>
            <person name="Brown T."/>
            <person name="Cohen L."/>
        </authorList>
    </citation>
    <scope>NUCLEOTIDE SEQUENCE</scope>
    <source>
        <strain evidence="3">Pbaha01</strain>
    </source>
</reference>
<dbReference type="EMBL" id="HBEG01016960">
    <property type="protein sequence ID" value="CAD8354844.1"/>
    <property type="molecule type" value="Transcribed_RNA"/>
</dbReference>
<proteinExistence type="predicted"/>
<feature type="transmembrane region" description="Helical" evidence="2">
    <location>
        <begin position="165"/>
        <end position="184"/>
    </location>
</feature>
<keyword evidence="2" id="KW-1133">Transmembrane helix</keyword>
<evidence type="ECO:0000256" key="2">
    <source>
        <dbReference type="SAM" id="Phobius"/>
    </source>
</evidence>
<feature type="transmembrane region" description="Helical" evidence="2">
    <location>
        <begin position="191"/>
        <end position="209"/>
    </location>
</feature>
<feature type="transmembrane region" description="Helical" evidence="2">
    <location>
        <begin position="103"/>
        <end position="126"/>
    </location>
</feature>
<feature type="transmembrane region" description="Helical" evidence="2">
    <location>
        <begin position="14"/>
        <end position="35"/>
    </location>
</feature>
<protein>
    <submittedName>
        <fullName evidence="3">Uncharacterized protein</fullName>
    </submittedName>
</protein>
<accession>A0A7S0FDL6</accession>
<feature type="transmembrane region" description="Helical" evidence="2">
    <location>
        <begin position="229"/>
        <end position="250"/>
    </location>
</feature>
<sequence>MATDHADSALCSPILRAIILWGAAVVNILACVRLVLQQQRHDKLSGFAAFVIGTTSVWIAVPAIMAAFTPASRASGLSPKHLRLRRVALLLCPLEALVSLAAWYHWVTFLGMCDIIGATSLMWLFLLNGVIKGGWAAYSTASLFYITFVLAIAEQSLEQYQPWPHMAFRVVAMTSGISGLNSGLCIPTLPHLICVALVAVAFSAVYIVLEPRLVGDCTGKACLQLLPYLAGTVRCCGLALLYLLCMWLLLPQAAEEFQRSDDSGSESDEESTMSSSAGQWLNLKD</sequence>
<keyword evidence="2" id="KW-0472">Membrane</keyword>